<dbReference type="Proteomes" id="UP001165524">
    <property type="component" value="Unassembled WGS sequence"/>
</dbReference>
<sequence length="130" mass="15038">MDGGDPKQVSPPDLRFRRANRLLDPASFQRVFDKPDYRVSSRHFLCLALKNDLPWQRLGMVIARKRARRAVDRALIKRHLRESVRQRPDSLAGLDIVVLLRSNLSTTDSTVLRNEILGLWDKLLAKRQQA</sequence>
<dbReference type="PANTHER" id="PTHR33992:SF1">
    <property type="entry name" value="RIBONUCLEASE P PROTEIN COMPONENT"/>
    <property type="match status" value="1"/>
</dbReference>
<evidence type="ECO:0000256" key="4">
    <source>
        <dbReference type="ARBA" id="ARBA00022801"/>
    </source>
</evidence>
<keyword evidence="3 6" id="KW-0255">Endonuclease</keyword>
<dbReference type="SUPFAM" id="SSF54211">
    <property type="entry name" value="Ribosomal protein S5 domain 2-like"/>
    <property type="match status" value="1"/>
</dbReference>
<keyword evidence="1 6" id="KW-0819">tRNA processing</keyword>
<keyword evidence="5 6" id="KW-0694">RNA-binding</keyword>
<evidence type="ECO:0000256" key="6">
    <source>
        <dbReference type="HAMAP-Rule" id="MF_00227"/>
    </source>
</evidence>
<dbReference type="HAMAP" id="MF_00227">
    <property type="entry name" value="RNase_P"/>
    <property type="match status" value="1"/>
</dbReference>
<keyword evidence="2 6" id="KW-0540">Nuclease</keyword>
<evidence type="ECO:0000313" key="9">
    <source>
        <dbReference type="Proteomes" id="UP001165524"/>
    </source>
</evidence>
<proteinExistence type="inferred from homology"/>
<comment type="caution">
    <text evidence="8">The sequence shown here is derived from an EMBL/GenBank/DDBJ whole genome shotgun (WGS) entry which is preliminary data.</text>
</comment>
<comment type="subunit">
    <text evidence="6">Consists of a catalytic RNA component (M1 or rnpB) and a protein subunit.</text>
</comment>
<protein>
    <recommendedName>
        <fullName evidence="6 7">Ribonuclease P protein component</fullName>
        <shortName evidence="6">RNase P protein</shortName>
        <shortName evidence="6">RNaseP protein</shortName>
        <ecNumber evidence="6 7">3.1.26.5</ecNumber>
    </recommendedName>
    <alternativeName>
        <fullName evidence="6">Protein C5</fullName>
    </alternativeName>
</protein>
<accession>A0ABT0E545</accession>
<dbReference type="RefSeq" id="WP_246948778.1">
    <property type="nucleotide sequence ID" value="NZ_JALKII010000002.1"/>
</dbReference>
<keyword evidence="9" id="KW-1185">Reference proteome</keyword>
<dbReference type="PANTHER" id="PTHR33992">
    <property type="entry name" value="RIBONUCLEASE P PROTEIN COMPONENT"/>
    <property type="match status" value="1"/>
</dbReference>
<dbReference type="NCBIfam" id="TIGR00188">
    <property type="entry name" value="rnpA"/>
    <property type="match status" value="1"/>
</dbReference>
<name>A0ABT0E545_9GAMM</name>
<dbReference type="InterPro" id="IPR020568">
    <property type="entry name" value="Ribosomal_Su5_D2-typ_SF"/>
</dbReference>
<dbReference type="InterPro" id="IPR014721">
    <property type="entry name" value="Ribsml_uS5_D2-typ_fold_subgr"/>
</dbReference>
<comment type="catalytic activity">
    <reaction evidence="6">
        <text>Endonucleolytic cleavage of RNA, removing 5'-extranucleotides from tRNA precursor.</text>
        <dbReference type="EC" id="3.1.26.5"/>
    </reaction>
</comment>
<evidence type="ECO:0000256" key="7">
    <source>
        <dbReference type="NCBIfam" id="TIGR00188"/>
    </source>
</evidence>
<evidence type="ECO:0000256" key="3">
    <source>
        <dbReference type="ARBA" id="ARBA00022759"/>
    </source>
</evidence>
<dbReference type="Gene3D" id="3.30.230.10">
    <property type="match status" value="1"/>
</dbReference>
<dbReference type="EMBL" id="JALKII010000002">
    <property type="protein sequence ID" value="MCK0536912.1"/>
    <property type="molecule type" value="Genomic_DNA"/>
</dbReference>
<evidence type="ECO:0000256" key="2">
    <source>
        <dbReference type="ARBA" id="ARBA00022722"/>
    </source>
</evidence>
<comment type="similarity">
    <text evidence="6">Belongs to the RnpA family.</text>
</comment>
<dbReference type="GO" id="GO:0004526">
    <property type="term" value="F:ribonuclease P activity"/>
    <property type="evidence" value="ECO:0007669"/>
    <property type="project" value="UniProtKB-EC"/>
</dbReference>
<dbReference type="InterPro" id="IPR000100">
    <property type="entry name" value="RNase_P"/>
</dbReference>
<dbReference type="Pfam" id="PF00825">
    <property type="entry name" value="Ribonuclease_P"/>
    <property type="match status" value="1"/>
</dbReference>
<evidence type="ECO:0000313" key="8">
    <source>
        <dbReference type="EMBL" id="MCK0536912.1"/>
    </source>
</evidence>
<reference evidence="8" key="1">
    <citation type="submission" date="2022-04" db="EMBL/GenBank/DDBJ databases">
        <title>Alcanivorax sp. CY1518 draft genome sequence.</title>
        <authorList>
            <person name="Zhao G."/>
            <person name="An M."/>
        </authorList>
    </citation>
    <scope>NUCLEOTIDE SEQUENCE</scope>
    <source>
        <strain evidence="8">CY1518</strain>
    </source>
</reference>
<evidence type="ECO:0000256" key="1">
    <source>
        <dbReference type="ARBA" id="ARBA00022694"/>
    </source>
</evidence>
<dbReference type="EC" id="3.1.26.5" evidence="6 7"/>
<evidence type="ECO:0000256" key="5">
    <source>
        <dbReference type="ARBA" id="ARBA00022884"/>
    </source>
</evidence>
<keyword evidence="4 6" id="KW-0378">Hydrolase</keyword>
<gene>
    <name evidence="6 8" type="primary">rnpA</name>
    <name evidence="8" type="ORF">MU846_04250</name>
</gene>
<comment type="function">
    <text evidence="6">RNaseP catalyzes the removal of the 5'-leader sequence from pre-tRNA to produce the mature 5'-terminus. It can also cleave other RNA substrates such as 4.5S RNA. The protein component plays an auxiliary but essential role in vivo by binding to the 5'-leader sequence and broadening the substrate specificity of the ribozyme.</text>
</comment>
<organism evidence="8 9">
    <name type="scientific">Alcanivorax quisquiliarum</name>
    <dbReference type="NCBI Taxonomy" id="2933565"/>
    <lineage>
        <taxon>Bacteria</taxon>
        <taxon>Pseudomonadati</taxon>
        <taxon>Pseudomonadota</taxon>
        <taxon>Gammaproteobacteria</taxon>
        <taxon>Oceanospirillales</taxon>
        <taxon>Alcanivoracaceae</taxon>
        <taxon>Alcanivorax</taxon>
    </lineage>
</organism>